<gene>
    <name evidence="1" type="ORF">NLS_LOCUS3308</name>
</gene>
<keyword evidence="2" id="KW-1185">Reference proteome</keyword>
<dbReference type="Proteomes" id="UP000277928">
    <property type="component" value="Unassembled WGS sequence"/>
</dbReference>
<dbReference type="EMBL" id="UYRX01000176">
    <property type="protein sequence ID" value="VDK76529.1"/>
    <property type="molecule type" value="Genomic_DNA"/>
</dbReference>
<organism evidence="1 2">
    <name type="scientific">Litomosoides sigmodontis</name>
    <name type="common">Filarial nematode worm</name>
    <dbReference type="NCBI Taxonomy" id="42156"/>
    <lineage>
        <taxon>Eukaryota</taxon>
        <taxon>Metazoa</taxon>
        <taxon>Ecdysozoa</taxon>
        <taxon>Nematoda</taxon>
        <taxon>Chromadorea</taxon>
        <taxon>Rhabditida</taxon>
        <taxon>Spirurina</taxon>
        <taxon>Spiruromorpha</taxon>
        <taxon>Filarioidea</taxon>
        <taxon>Onchocercidae</taxon>
        <taxon>Litomosoides</taxon>
    </lineage>
</organism>
<proteinExistence type="predicted"/>
<name>A0A3P6T086_LITSI</name>
<reference evidence="1 2" key="1">
    <citation type="submission" date="2018-08" db="EMBL/GenBank/DDBJ databases">
        <authorList>
            <person name="Laetsch R D."/>
            <person name="Stevens L."/>
            <person name="Kumar S."/>
            <person name="Blaxter L. M."/>
        </authorList>
    </citation>
    <scope>NUCLEOTIDE SEQUENCE [LARGE SCALE GENOMIC DNA]</scope>
</reference>
<dbReference type="AlphaFoldDB" id="A0A3P6T086"/>
<protein>
    <submittedName>
        <fullName evidence="1">Uncharacterized protein</fullName>
    </submittedName>
</protein>
<sequence>MEKVKKTERKSVCQNCWKELRQFEDRRTKIFAVIHVVVAGGGGGGDGNGIGISISIGIGIGNGIGVSTGIAIDVYLHHSYVK</sequence>
<evidence type="ECO:0000313" key="2">
    <source>
        <dbReference type="Proteomes" id="UP000277928"/>
    </source>
</evidence>
<evidence type="ECO:0000313" key="1">
    <source>
        <dbReference type="EMBL" id="VDK76529.1"/>
    </source>
</evidence>
<accession>A0A3P6T086</accession>